<dbReference type="GeneID" id="93644138"/>
<feature type="domain" description="Alcohol dehydrogenase iron-type/glycerol dehydrogenase GldA" evidence="4">
    <location>
        <begin position="10"/>
        <end position="177"/>
    </location>
</feature>
<dbReference type="FunFam" id="3.40.50.1970:FF:000003">
    <property type="entry name" value="Alcohol dehydrogenase, iron-containing"/>
    <property type="match status" value="1"/>
</dbReference>
<dbReference type="KEGG" id="bmeg:BG04_639"/>
<dbReference type="GO" id="GO:0004022">
    <property type="term" value="F:alcohol dehydrogenase (NAD+) activity"/>
    <property type="evidence" value="ECO:0007669"/>
    <property type="project" value="TreeGrafter"/>
</dbReference>
<protein>
    <submittedName>
        <fullName evidence="6">Iron-containing alcohol dehydrogenase family protein</fullName>
    </submittedName>
</protein>
<sequence>MKSYNYFCSTQIEVGMGKAKELPDMLTSLNIGSSILVVSDPGVVRAGLVSPIVTALEASGYRVSVFDSIEQNPRDTNCLAGAKLFCEFGADAVVAIGGGSAMDTGKAIALCGPNGGEPSDYADGRLLYSNIAPVICIPTTSGTGSEVTRSAVITEAATHRKMTLKHSTLRPVLAILDAELTLSLPPSVTAATGIDALVHAIEGYTCKVTNPISQALGAQAMRTIVSALPIVFRDGKNEAARQDMLEGSLLAGLCFGSADVASVHCLAEALGGLYDTPHGVANAVFLPYVLRFNSTENKQLHAKLARYMSFAKDSDSDEVAVGKLIQGIIDLTELLNIPKLKDLAGVKKEDFPSIVRLAMENNSSSSNVRLITEADYMQILEQAYFNHVDRNWNSEVESLN</sequence>
<dbReference type="Gene3D" id="3.40.50.1970">
    <property type="match status" value="1"/>
</dbReference>
<reference evidence="6 7" key="1">
    <citation type="journal article" date="2015" name="Genome Announc.">
        <title>Complete genome sequences for 35 biothreat assay-relevant bacillus species.</title>
        <authorList>
            <person name="Johnson S.L."/>
            <person name="Daligault H.E."/>
            <person name="Davenport K.W."/>
            <person name="Jaissle J."/>
            <person name="Frey K.G."/>
            <person name="Ladner J.T."/>
            <person name="Broomall S.M."/>
            <person name="Bishop-Lilly K.A."/>
            <person name="Bruce D.C."/>
            <person name="Gibbons H.S."/>
            <person name="Coyne S.R."/>
            <person name="Lo C.C."/>
            <person name="Meincke L."/>
            <person name="Munk A.C."/>
            <person name="Koroleva G.I."/>
            <person name="Rosenzweig C.N."/>
            <person name="Palacios G.F."/>
            <person name="Redden C.L."/>
            <person name="Minogue T.D."/>
            <person name="Chain P.S."/>
        </authorList>
    </citation>
    <scope>NUCLEOTIDE SEQUENCE [LARGE SCALE GENOMIC DNA]</scope>
    <source>
        <strain evidence="7">ATCC 14581 / DSM 32 / JCM 2506 / NBRC 15308 / NCIMB 9376 / NCTC 10342 / NRRL B-14308 / VKM B-512</strain>
    </source>
</reference>
<dbReference type="PANTHER" id="PTHR11496:SF102">
    <property type="entry name" value="ALCOHOL DEHYDROGENASE 4"/>
    <property type="match status" value="1"/>
</dbReference>
<dbReference type="SUPFAM" id="SSF56796">
    <property type="entry name" value="Dehydroquinate synthase-like"/>
    <property type="match status" value="1"/>
</dbReference>
<dbReference type="InterPro" id="IPR018211">
    <property type="entry name" value="ADH_Fe_CS"/>
</dbReference>
<feature type="domain" description="Fe-containing alcohol dehydrogenase-like C-terminal" evidence="5">
    <location>
        <begin position="189"/>
        <end position="384"/>
    </location>
</feature>
<name>A0A0B6AJ55_PRIM2</name>
<dbReference type="PROSITE" id="PS00913">
    <property type="entry name" value="ADH_IRON_1"/>
    <property type="match status" value="1"/>
</dbReference>
<evidence type="ECO:0000256" key="1">
    <source>
        <dbReference type="ARBA" id="ARBA00007358"/>
    </source>
</evidence>
<accession>A0A0B6AJ55</accession>
<dbReference type="PANTHER" id="PTHR11496">
    <property type="entry name" value="ALCOHOL DEHYDROGENASE"/>
    <property type="match status" value="1"/>
</dbReference>
<dbReference type="InterPro" id="IPR001670">
    <property type="entry name" value="ADH_Fe/GldA"/>
</dbReference>
<dbReference type="AlphaFoldDB" id="A0A0B6AJ55"/>
<dbReference type="GO" id="GO:0046872">
    <property type="term" value="F:metal ion binding"/>
    <property type="evidence" value="ECO:0007669"/>
    <property type="project" value="InterPro"/>
</dbReference>
<dbReference type="EMBL" id="CP009920">
    <property type="protein sequence ID" value="AJI21092.1"/>
    <property type="molecule type" value="Genomic_DNA"/>
</dbReference>
<dbReference type="RefSeq" id="WP_034649808.1">
    <property type="nucleotide sequence ID" value="NZ_BCVB01000012.1"/>
</dbReference>
<dbReference type="Pfam" id="PF25137">
    <property type="entry name" value="ADH_Fe_C"/>
    <property type="match status" value="1"/>
</dbReference>
<organism evidence="6 7">
    <name type="scientific">Priestia megaterium (strain ATCC 14581 / DSM 32 / CCUG 1817 / JCM 2506 / NBRC 15308 / NCIMB 9376 / NCTC 10342 / NRRL B-14308 / VKM B-512 / Ford 19)</name>
    <name type="common">Bacillus megaterium</name>
    <dbReference type="NCBI Taxonomy" id="1348623"/>
    <lineage>
        <taxon>Bacteria</taxon>
        <taxon>Bacillati</taxon>
        <taxon>Bacillota</taxon>
        <taxon>Bacilli</taxon>
        <taxon>Bacillales</taxon>
        <taxon>Bacillaceae</taxon>
        <taxon>Priestia</taxon>
    </lineage>
</organism>
<evidence type="ECO:0000313" key="7">
    <source>
        <dbReference type="Proteomes" id="UP000031829"/>
    </source>
</evidence>
<dbReference type="Gene3D" id="1.20.1090.10">
    <property type="entry name" value="Dehydroquinate synthase-like - alpha domain"/>
    <property type="match status" value="1"/>
</dbReference>
<dbReference type="Proteomes" id="UP000031829">
    <property type="component" value="Chromosome"/>
</dbReference>
<evidence type="ECO:0000256" key="2">
    <source>
        <dbReference type="ARBA" id="ARBA00023002"/>
    </source>
</evidence>
<evidence type="ECO:0000256" key="3">
    <source>
        <dbReference type="ARBA" id="ARBA00023027"/>
    </source>
</evidence>
<keyword evidence="3" id="KW-0520">NAD</keyword>
<evidence type="ECO:0000259" key="4">
    <source>
        <dbReference type="Pfam" id="PF00465"/>
    </source>
</evidence>
<dbReference type="HOGENOM" id="CLU_007207_0_0_9"/>
<dbReference type="InterPro" id="IPR039697">
    <property type="entry name" value="Alcohol_dehydrogenase_Fe"/>
</dbReference>
<evidence type="ECO:0000259" key="5">
    <source>
        <dbReference type="Pfam" id="PF25137"/>
    </source>
</evidence>
<dbReference type="FunFam" id="1.20.1090.10:FF:000001">
    <property type="entry name" value="Aldehyde-alcohol dehydrogenase"/>
    <property type="match status" value="1"/>
</dbReference>
<proteinExistence type="inferred from homology"/>
<dbReference type="Pfam" id="PF00465">
    <property type="entry name" value="Fe-ADH"/>
    <property type="match status" value="1"/>
</dbReference>
<comment type="similarity">
    <text evidence="1">Belongs to the iron-containing alcohol dehydrogenase family.</text>
</comment>
<dbReference type="InterPro" id="IPR056798">
    <property type="entry name" value="ADH_Fe_C"/>
</dbReference>
<dbReference type="CDD" id="cd08551">
    <property type="entry name" value="Fe-ADH"/>
    <property type="match status" value="1"/>
</dbReference>
<keyword evidence="2" id="KW-0560">Oxidoreductase</keyword>
<evidence type="ECO:0000313" key="6">
    <source>
        <dbReference type="EMBL" id="AJI21092.1"/>
    </source>
</evidence>
<gene>
    <name evidence="6" type="ORF">BG04_639</name>
</gene>